<protein>
    <submittedName>
        <fullName evidence="2">Uncharacterized protein</fullName>
    </submittedName>
</protein>
<feature type="compositionally biased region" description="Basic and acidic residues" evidence="1">
    <location>
        <begin position="74"/>
        <end position="98"/>
    </location>
</feature>
<feature type="compositionally biased region" description="Acidic residues" evidence="1">
    <location>
        <begin position="133"/>
        <end position="148"/>
    </location>
</feature>
<feature type="region of interest" description="Disordered" evidence="1">
    <location>
        <begin position="1"/>
        <end position="166"/>
    </location>
</feature>
<evidence type="ECO:0000313" key="2">
    <source>
        <dbReference type="EMBL" id="MBT1711260.1"/>
    </source>
</evidence>
<proteinExistence type="predicted"/>
<sequence length="166" mass="18031">MKTTKNSNTPAAKKSAPAKKSAKSKATHTKAPKKDKLPGEYPPSEDIMNPDNGMERVHVDLEDMSTSRTSAKQLTEEAAREGRANKESDLTKEDRRALGTDGLNSDEGDDDQLRARVTPVDFAGKDLDIPGSELDDASEAIGTEDEENNSYSLGGDNHEDLEEDRA</sequence>
<dbReference type="AlphaFoldDB" id="A0AAP2E196"/>
<dbReference type="RefSeq" id="WP_254086835.1">
    <property type="nucleotide sequence ID" value="NZ_JAHESE010000031.1"/>
</dbReference>
<feature type="compositionally biased region" description="Polar residues" evidence="1">
    <location>
        <begin position="64"/>
        <end position="73"/>
    </location>
</feature>
<comment type="caution">
    <text evidence="2">The sequence shown here is derived from an EMBL/GenBank/DDBJ whole genome shotgun (WGS) entry which is preliminary data.</text>
</comment>
<name>A0AAP2E196_9BACT</name>
<organism evidence="2 3">
    <name type="scientific">Dawidia cretensis</name>
    <dbReference type="NCBI Taxonomy" id="2782350"/>
    <lineage>
        <taxon>Bacteria</taxon>
        <taxon>Pseudomonadati</taxon>
        <taxon>Bacteroidota</taxon>
        <taxon>Cytophagia</taxon>
        <taxon>Cytophagales</taxon>
        <taxon>Chryseotaleaceae</taxon>
        <taxon>Dawidia</taxon>
    </lineage>
</organism>
<dbReference type="Proteomes" id="UP001319080">
    <property type="component" value="Unassembled WGS sequence"/>
</dbReference>
<accession>A0AAP2E196</accession>
<reference evidence="2 3" key="1">
    <citation type="submission" date="2021-05" db="EMBL/GenBank/DDBJ databases">
        <title>A Polyphasic approach of four new species of the genus Ohtaekwangia: Ohtaekwangia histidinii sp. nov., Ohtaekwangia cretensis sp. nov., Ohtaekwangia indiensis sp. nov., Ohtaekwangia reichenbachii sp. nov. from diverse environment.</title>
        <authorList>
            <person name="Octaviana S."/>
        </authorList>
    </citation>
    <scope>NUCLEOTIDE SEQUENCE [LARGE SCALE GENOMIC DNA]</scope>
    <source>
        <strain evidence="2 3">PWU5</strain>
    </source>
</reference>
<gene>
    <name evidence="2" type="ORF">KK062_23665</name>
</gene>
<evidence type="ECO:0000313" key="3">
    <source>
        <dbReference type="Proteomes" id="UP001319080"/>
    </source>
</evidence>
<evidence type="ECO:0000256" key="1">
    <source>
        <dbReference type="SAM" id="MobiDB-lite"/>
    </source>
</evidence>
<feature type="compositionally biased region" description="Basic residues" evidence="1">
    <location>
        <begin position="16"/>
        <end position="31"/>
    </location>
</feature>
<keyword evidence="3" id="KW-1185">Reference proteome</keyword>
<dbReference type="EMBL" id="JAHESE010000031">
    <property type="protein sequence ID" value="MBT1711260.1"/>
    <property type="molecule type" value="Genomic_DNA"/>
</dbReference>